<dbReference type="AlphaFoldDB" id="A0AAD7UIB1"/>
<dbReference type="EMBL" id="JAQMWT010000186">
    <property type="protein sequence ID" value="KAJ8607972.1"/>
    <property type="molecule type" value="Genomic_DNA"/>
</dbReference>
<dbReference type="Pfam" id="PF00271">
    <property type="entry name" value="Helicase_C"/>
    <property type="match status" value="1"/>
</dbReference>
<dbReference type="PANTHER" id="PTHR45629:SF7">
    <property type="entry name" value="DNA EXCISION REPAIR PROTEIN ERCC-6-RELATED"/>
    <property type="match status" value="1"/>
</dbReference>
<evidence type="ECO:0000259" key="4">
    <source>
        <dbReference type="PROSITE" id="PS51194"/>
    </source>
</evidence>
<dbReference type="Gene3D" id="3.40.50.10810">
    <property type="entry name" value="Tandem AAA-ATPase domain"/>
    <property type="match status" value="1"/>
</dbReference>
<sequence>MRKFQPLVKVPTQAAGLKPAAPTPAAPTPAPPTPAAPTPTETWEALYAKKKGPKKRVMWHDGVLRRDGDRLVLIDDEGAVISRAFAAKTSSLAEDTEDDKLFAAYRVQVGSRCDKENAVPRKDGKLSAEGPALGRAAKRVLLPAAPKRPLLSAPATRVAKKRVVAQKKRLEPFAIWDSPRVELVGSLAAKLRPHQLEAVKFLYACLSGRNATRCNGGSGAILADEPGLGKTLTTLSLLRVVAKATVTVNRDDATPRVRKVAILCPATIVGQWVAENTRWFGRVSSNVAFVAALEDAAFDGRPETARAAISRWAAMDARSTTVVLVVSYETCLRHSQTILNHQHLDALVFDEGHRLKKAAGKLATAIRACRARKRLLITGTPAMNNLDEFWALADIVNPGVLGSLADFKRSTGKRIEVGARKGATRVDVDDAEAARDAVRHQASAWFLRRTQANVVRTSIPPKTEHVVCCRMTVSQKNAYRAACARAKAGETEPLAAVNELRTLSTRGPAGDASDHHHHPESGKLDLVLALVSAAIAEGDRLVLVSTSTKTLDVLAELCASREWRCARLDGSTPADQRTSLVRAFNSPSSREAVFLLSSRAGGCGLNLVGANRLVLVDADWNPATDEQAMARVWRDGQTKPVHIYRLLSAASIDEKILQRQLAKHDIADAVVDGADARASFDAEDLRAIFDYDPDLASSTFGALLADDDDDNNNWPPFKGARSIDADDVLRQAAIETQLVTYLRSARFHSDGKPPVVLGAKHPEATKRPRDDEATDDDDEASSEPHVAATTSQEEEEEEEEEAPTRRSRRRIIEEDEEEEDLFR</sequence>
<dbReference type="GO" id="GO:0007131">
    <property type="term" value="P:reciprocal meiotic recombination"/>
    <property type="evidence" value="ECO:0007669"/>
    <property type="project" value="TreeGrafter"/>
</dbReference>
<feature type="compositionally biased region" description="Acidic residues" evidence="2">
    <location>
        <begin position="813"/>
        <end position="823"/>
    </location>
</feature>
<dbReference type="InterPro" id="IPR001650">
    <property type="entry name" value="Helicase_C-like"/>
</dbReference>
<feature type="domain" description="Helicase ATP-binding" evidence="3">
    <location>
        <begin position="211"/>
        <end position="399"/>
    </location>
</feature>
<evidence type="ECO:0000259" key="3">
    <source>
        <dbReference type="PROSITE" id="PS51192"/>
    </source>
</evidence>
<evidence type="ECO:0000313" key="5">
    <source>
        <dbReference type="EMBL" id="KAJ8607972.1"/>
    </source>
</evidence>
<keyword evidence="1" id="KW-0378">Hydrolase</keyword>
<protein>
    <submittedName>
        <fullName evidence="5">Uncharacterized protein</fullName>
    </submittedName>
</protein>
<reference evidence="5" key="1">
    <citation type="submission" date="2023-01" db="EMBL/GenBank/DDBJ databases">
        <title>Metagenome sequencing of chrysophaentin producing Chrysophaeum taylorii.</title>
        <authorList>
            <person name="Davison J."/>
            <person name="Bewley C."/>
        </authorList>
    </citation>
    <scope>NUCLEOTIDE SEQUENCE</scope>
    <source>
        <strain evidence="5">NIES-1699</strain>
    </source>
</reference>
<feature type="region of interest" description="Disordered" evidence="2">
    <location>
        <begin position="1"/>
        <end position="39"/>
    </location>
</feature>
<dbReference type="GO" id="GO:0000724">
    <property type="term" value="P:double-strand break repair via homologous recombination"/>
    <property type="evidence" value="ECO:0007669"/>
    <property type="project" value="TreeGrafter"/>
</dbReference>
<dbReference type="GO" id="GO:0015616">
    <property type="term" value="F:DNA translocase activity"/>
    <property type="evidence" value="ECO:0007669"/>
    <property type="project" value="TreeGrafter"/>
</dbReference>
<dbReference type="CDD" id="cd18793">
    <property type="entry name" value="SF2_C_SNF"/>
    <property type="match status" value="1"/>
</dbReference>
<name>A0AAD7UIB1_9STRA</name>
<feature type="compositionally biased region" description="Acidic residues" evidence="2">
    <location>
        <begin position="772"/>
        <end position="781"/>
    </location>
</feature>
<feature type="compositionally biased region" description="Acidic residues" evidence="2">
    <location>
        <begin position="792"/>
        <end position="801"/>
    </location>
</feature>
<evidence type="ECO:0000313" key="6">
    <source>
        <dbReference type="Proteomes" id="UP001230188"/>
    </source>
</evidence>
<dbReference type="SUPFAM" id="SSF52540">
    <property type="entry name" value="P-loop containing nucleoside triphosphate hydrolases"/>
    <property type="match status" value="2"/>
</dbReference>
<dbReference type="SMART" id="SM00490">
    <property type="entry name" value="HELICc"/>
    <property type="match status" value="1"/>
</dbReference>
<dbReference type="Proteomes" id="UP001230188">
    <property type="component" value="Unassembled WGS sequence"/>
</dbReference>
<dbReference type="PROSITE" id="PS51192">
    <property type="entry name" value="HELICASE_ATP_BIND_1"/>
    <property type="match status" value="1"/>
</dbReference>
<dbReference type="Pfam" id="PF00176">
    <property type="entry name" value="SNF2-rel_dom"/>
    <property type="match status" value="1"/>
</dbReference>
<dbReference type="InterPro" id="IPR049730">
    <property type="entry name" value="SNF2/RAD54-like_C"/>
</dbReference>
<organism evidence="5 6">
    <name type="scientific">Chrysophaeum taylorii</name>
    <dbReference type="NCBI Taxonomy" id="2483200"/>
    <lineage>
        <taxon>Eukaryota</taxon>
        <taxon>Sar</taxon>
        <taxon>Stramenopiles</taxon>
        <taxon>Ochrophyta</taxon>
        <taxon>Pelagophyceae</taxon>
        <taxon>Pelagomonadales</taxon>
        <taxon>Pelagomonadaceae</taxon>
        <taxon>Chrysophaeum</taxon>
    </lineage>
</organism>
<dbReference type="InterPro" id="IPR050496">
    <property type="entry name" value="SNF2_RAD54_helicase_repair"/>
</dbReference>
<evidence type="ECO:0000256" key="1">
    <source>
        <dbReference type="ARBA" id="ARBA00022801"/>
    </source>
</evidence>
<dbReference type="SMART" id="SM00487">
    <property type="entry name" value="DEXDc"/>
    <property type="match status" value="1"/>
</dbReference>
<dbReference type="InterPro" id="IPR027417">
    <property type="entry name" value="P-loop_NTPase"/>
</dbReference>
<evidence type="ECO:0000256" key="2">
    <source>
        <dbReference type="SAM" id="MobiDB-lite"/>
    </source>
</evidence>
<feature type="compositionally biased region" description="Pro residues" evidence="2">
    <location>
        <begin position="21"/>
        <end position="37"/>
    </location>
</feature>
<dbReference type="Gene3D" id="3.40.50.300">
    <property type="entry name" value="P-loop containing nucleotide triphosphate hydrolases"/>
    <property type="match status" value="1"/>
</dbReference>
<comment type="caution">
    <text evidence="5">The sequence shown here is derived from an EMBL/GenBank/DDBJ whole genome shotgun (WGS) entry which is preliminary data.</text>
</comment>
<dbReference type="GO" id="GO:0016787">
    <property type="term" value="F:hydrolase activity"/>
    <property type="evidence" value="ECO:0007669"/>
    <property type="project" value="UniProtKB-KW"/>
</dbReference>
<dbReference type="InterPro" id="IPR014001">
    <property type="entry name" value="Helicase_ATP-bd"/>
</dbReference>
<dbReference type="PROSITE" id="PS51194">
    <property type="entry name" value="HELICASE_CTER"/>
    <property type="match status" value="1"/>
</dbReference>
<keyword evidence="6" id="KW-1185">Reference proteome</keyword>
<dbReference type="GO" id="GO:0005634">
    <property type="term" value="C:nucleus"/>
    <property type="evidence" value="ECO:0007669"/>
    <property type="project" value="TreeGrafter"/>
</dbReference>
<dbReference type="InterPro" id="IPR038718">
    <property type="entry name" value="SNF2-like_sf"/>
</dbReference>
<dbReference type="PANTHER" id="PTHR45629">
    <property type="entry name" value="SNF2/RAD54 FAMILY MEMBER"/>
    <property type="match status" value="1"/>
</dbReference>
<gene>
    <name evidence="5" type="ORF">CTAYLR_008225</name>
</gene>
<feature type="domain" description="Helicase C-terminal" evidence="4">
    <location>
        <begin position="526"/>
        <end position="686"/>
    </location>
</feature>
<dbReference type="InterPro" id="IPR000330">
    <property type="entry name" value="SNF2_N"/>
</dbReference>
<feature type="region of interest" description="Disordered" evidence="2">
    <location>
        <begin position="751"/>
        <end position="823"/>
    </location>
</feature>
<feature type="compositionally biased region" description="Basic and acidic residues" evidence="2">
    <location>
        <begin position="760"/>
        <end position="771"/>
    </location>
</feature>
<accession>A0AAD7UIB1</accession>
<dbReference type="GO" id="GO:0005524">
    <property type="term" value="F:ATP binding"/>
    <property type="evidence" value="ECO:0007669"/>
    <property type="project" value="InterPro"/>
</dbReference>
<proteinExistence type="predicted"/>